<sequence>MISKLQKAELVTKYGKNSKDTGNAFVQIAILTAEIEDLKKHFAQNPKDNHSKRGFVAKINQRRVLLQHLKKTDFVTYQKALAELNLRK</sequence>
<dbReference type="Gene3D" id="1.10.287.10">
    <property type="entry name" value="S15/NS1, RNA-binding"/>
    <property type="match status" value="1"/>
</dbReference>
<dbReference type="HAMAP" id="MF_01343_B">
    <property type="entry name" value="Ribosomal_uS15_B"/>
    <property type="match status" value="1"/>
</dbReference>
<dbReference type="SMART" id="SM01387">
    <property type="entry name" value="Ribosomal_S15"/>
    <property type="match status" value="1"/>
</dbReference>
<dbReference type="STRING" id="29561.MM26B8_03950"/>
<keyword evidence="3" id="KW-0699">rRNA-binding</keyword>
<dbReference type="InterPro" id="IPR005290">
    <property type="entry name" value="Ribosomal_uS15_bac-type"/>
</dbReference>
<organism evidence="5 6">
    <name type="scientific">Mycoplasmopsis meleagridis ATCC 25294</name>
    <dbReference type="NCBI Taxonomy" id="1264554"/>
    <lineage>
        <taxon>Bacteria</taxon>
        <taxon>Bacillati</taxon>
        <taxon>Mycoplasmatota</taxon>
        <taxon>Mycoplasmoidales</taxon>
        <taxon>Metamycoplasmataceae</taxon>
        <taxon>Mycoplasmopsis</taxon>
    </lineage>
</organism>
<dbReference type="PANTHER" id="PTHR23321">
    <property type="entry name" value="RIBOSOMAL PROTEIN S15, BACTERIAL AND ORGANELLAR"/>
    <property type="match status" value="1"/>
</dbReference>
<keyword evidence="2 3" id="KW-0687">Ribonucleoprotein</keyword>
<dbReference type="NCBIfam" id="TIGR00952">
    <property type="entry name" value="S15_bact"/>
    <property type="match status" value="1"/>
</dbReference>
<evidence type="ECO:0000256" key="3">
    <source>
        <dbReference type="HAMAP-Rule" id="MF_01343"/>
    </source>
</evidence>
<proteinExistence type="inferred from homology"/>
<gene>
    <name evidence="3 5" type="primary">rpsO</name>
    <name evidence="5" type="ORF">MMELEA_01800</name>
</gene>
<evidence type="ECO:0000256" key="1">
    <source>
        <dbReference type="ARBA" id="ARBA00022980"/>
    </source>
</evidence>
<keyword evidence="3" id="KW-0694">RNA-binding</keyword>
<evidence type="ECO:0000313" key="6">
    <source>
        <dbReference type="Proteomes" id="UP000033750"/>
    </source>
</evidence>
<dbReference type="SUPFAM" id="SSF47060">
    <property type="entry name" value="S15/NS1 RNA-binding domain"/>
    <property type="match status" value="1"/>
</dbReference>
<dbReference type="AlphaFoldDB" id="A0A0F5H0I1"/>
<comment type="similarity">
    <text evidence="3 4">Belongs to the universal ribosomal protein uS15 family.</text>
</comment>
<dbReference type="PANTHER" id="PTHR23321:SF26">
    <property type="entry name" value="SMALL RIBOSOMAL SUBUNIT PROTEIN US15M"/>
    <property type="match status" value="1"/>
</dbReference>
<dbReference type="GO" id="GO:0022627">
    <property type="term" value="C:cytosolic small ribosomal subunit"/>
    <property type="evidence" value="ECO:0007669"/>
    <property type="project" value="TreeGrafter"/>
</dbReference>
<dbReference type="EMBL" id="JZXN01000017">
    <property type="protein sequence ID" value="KKB26789.1"/>
    <property type="molecule type" value="Genomic_DNA"/>
</dbReference>
<dbReference type="RefSeq" id="WP_046097122.1">
    <property type="nucleotide sequence ID" value="NZ_JZXN01000017.1"/>
</dbReference>
<dbReference type="Gene3D" id="6.10.250.3130">
    <property type="match status" value="1"/>
</dbReference>
<dbReference type="PATRIC" id="fig|1264554.4.peg.205"/>
<dbReference type="CDD" id="cd00353">
    <property type="entry name" value="Ribosomal_S15p_S13e"/>
    <property type="match status" value="1"/>
</dbReference>
<protein>
    <recommendedName>
        <fullName evidence="3">Small ribosomal subunit protein uS15</fullName>
    </recommendedName>
</protein>
<dbReference type="GO" id="GO:0019843">
    <property type="term" value="F:rRNA binding"/>
    <property type="evidence" value="ECO:0007669"/>
    <property type="project" value="UniProtKB-UniRule"/>
</dbReference>
<keyword evidence="6" id="KW-1185">Reference proteome</keyword>
<dbReference type="InterPro" id="IPR009068">
    <property type="entry name" value="uS15_NS1_RNA-bd_sf"/>
</dbReference>
<comment type="function">
    <text evidence="3">One of the primary rRNA binding proteins, it binds directly to 16S rRNA where it helps nucleate assembly of the platform of the 30S subunit by binding and bridging several RNA helices of the 16S rRNA.</text>
</comment>
<reference evidence="5 6" key="1">
    <citation type="submission" date="2015-03" db="EMBL/GenBank/DDBJ databases">
        <title>Genome sequence of Mycoplasma meleagridis strain ATCC 25294.</title>
        <authorList>
            <person name="Yacoub E."/>
            <person name="Blanchard A."/>
            <person name="Sirand-Pugnet P."/>
            <person name="Mardassi B.B.A."/>
        </authorList>
    </citation>
    <scope>NUCLEOTIDE SEQUENCE [LARGE SCALE GENOMIC DNA]</scope>
    <source>
        <strain evidence="5 6">ATCC 25294</strain>
    </source>
</reference>
<keyword evidence="1 3" id="KW-0689">Ribosomal protein</keyword>
<dbReference type="GO" id="GO:0003735">
    <property type="term" value="F:structural constituent of ribosome"/>
    <property type="evidence" value="ECO:0007669"/>
    <property type="project" value="InterPro"/>
</dbReference>
<dbReference type="Proteomes" id="UP000033750">
    <property type="component" value="Unassembled WGS sequence"/>
</dbReference>
<dbReference type="GO" id="GO:0006412">
    <property type="term" value="P:translation"/>
    <property type="evidence" value="ECO:0007669"/>
    <property type="project" value="UniProtKB-UniRule"/>
</dbReference>
<dbReference type="Pfam" id="PF00312">
    <property type="entry name" value="Ribosomal_S15"/>
    <property type="match status" value="1"/>
</dbReference>
<dbReference type="InterPro" id="IPR000589">
    <property type="entry name" value="Ribosomal_uS15"/>
</dbReference>
<dbReference type="OrthoDB" id="9799262at2"/>
<comment type="caution">
    <text evidence="5">The sequence shown here is derived from an EMBL/GenBank/DDBJ whole genome shotgun (WGS) entry which is preliminary data.</text>
</comment>
<comment type="subunit">
    <text evidence="3">Part of the 30S ribosomal subunit. Forms a bridge to the 50S subunit in the 70S ribosome, contacting the 23S rRNA.</text>
</comment>
<evidence type="ECO:0000256" key="4">
    <source>
        <dbReference type="RuleBase" id="RU003919"/>
    </source>
</evidence>
<accession>A0A0F5H0I1</accession>
<name>A0A0F5H0I1_9BACT</name>
<evidence type="ECO:0000313" key="5">
    <source>
        <dbReference type="EMBL" id="KKB26789.1"/>
    </source>
</evidence>
<evidence type="ECO:0000256" key="2">
    <source>
        <dbReference type="ARBA" id="ARBA00023274"/>
    </source>
</evidence>
<comment type="function">
    <text evidence="3">Forms an intersubunit bridge (bridge B4) with the 23S rRNA of the 50S subunit in the ribosome.</text>
</comment>